<protein>
    <recommendedName>
        <fullName evidence="3">FAD assembly factor SdhE</fullName>
    </recommendedName>
</protein>
<gene>
    <name evidence="1" type="ORF">PPRIM_AZ9-3.1.T0410139</name>
</gene>
<dbReference type="AlphaFoldDB" id="A0A8S1LSP4"/>
<dbReference type="EMBL" id="CAJJDM010000040">
    <property type="protein sequence ID" value="CAD8067736.1"/>
    <property type="molecule type" value="Genomic_DNA"/>
</dbReference>
<evidence type="ECO:0008006" key="3">
    <source>
        <dbReference type="Google" id="ProtNLM"/>
    </source>
</evidence>
<proteinExistence type="predicted"/>
<evidence type="ECO:0000313" key="1">
    <source>
        <dbReference type="EMBL" id="CAD8067736.1"/>
    </source>
</evidence>
<accession>A0A8S1LSP4</accession>
<reference evidence="1" key="1">
    <citation type="submission" date="2021-01" db="EMBL/GenBank/DDBJ databases">
        <authorList>
            <consortium name="Genoscope - CEA"/>
            <person name="William W."/>
        </authorList>
    </citation>
    <scope>NUCLEOTIDE SEQUENCE</scope>
</reference>
<dbReference type="Pfam" id="PF03937">
    <property type="entry name" value="Sdh5"/>
    <property type="match status" value="1"/>
</dbReference>
<organism evidence="1 2">
    <name type="scientific">Paramecium primaurelia</name>
    <dbReference type="NCBI Taxonomy" id="5886"/>
    <lineage>
        <taxon>Eukaryota</taxon>
        <taxon>Sar</taxon>
        <taxon>Alveolata</taxon>
        <taxon>Ciliophora</taxon>
        <taxon>Intramacronucleata</taxon>
        <taxon>Oligohymenophorea</taxon>
        <taxon>Peniculida</taxon>
        <taxon>Parameciidae</taxon>
        <taxon>Paramecium</taxon>
    </lineage>
</organism>
<sequence length="116" mass="13782">MASKNFISKRVAEQFTKNIILPNRPKDLYSYQKMLMHRCTNLGMKELDIILGRWSQEFVPKMNYEELNQMESEILDLDTIDIYNLLLQVKVAEELKPLEQLKYVQEIRNYALKGLI</sequence>
<keyword evidence="2" id="KW-1185">Reference proteome</keyword>
<dbReference type="Proteomes" id="UP000688137">
    <property type="component" value="Unassembled WGS sequence"/>
</dbReference>
<name>A0A8S1LSP4_PARPR</name>
<dbReference type="OMA" id="KMLMHRC"/>
<comment type="caution">
    <text evidence="1">The sequence shown here is derived from an EMBL/GenBank/DDBJ whole genome shotgun (WGS) entry which is preliminary data.</text>
</comment>
<dbReference type="InterPro" id="IPR005631">
    <property type="entry name" value="SDH"/>
</dbReference>
<evidence type="ECO:0000313" key="2">
    <source>
        <dbReference type="Proteomes" id="UP000688137"/>
    </source>
</evidence>